<dbReference type="Proteomes" id="UP000008983">
    <property type="component" value="Unassembled WGS sequence"/>
</dbReference>
<evidence type="ECO:0000313" key="14">
    <source>
        <dbReference type="Proteomes" id="UP000008983"/>
    </source>
</evidence>
<feature type="transmembrane region" description="Helical" evidence="11">
    <location>
        <begin position="16"/>
        <end position="34"/>
    </location>
</feature>
<feature type="transmembrane region" description="Helical" evidence="11">
    <location>
        <begin position="239"/>
        <end position="258"/>
    </location>
</feature>
<organism evidence="13 14">
    <name type="scientific">Ichthyophthirius multifiliis</name>
    <name type="common">White spot disease agent</name>
    <name type="synonym">Ich</name>
    <dbReference type="NCBI Taxonomy" id="5932"/>
    <lineage>
        <taxon>Eukaryota</taxon>
        <taxon>Sar</taxon>
        <taxon>Alveolata</taxon>
        <taxon>Ciliophora</taxon>
        <taxon>Intramacronucleata</taxon>
        <taxon>Oligohymenophorea</taxon>
        <taxon>Hymenostomatida</taxon>
        <taxon>Ophryoglenina</taxon>
        <taxon>Ichthyophthirius</taxon>
    </lineage>
</organism>
<comment type="subcellular location">
    <subcellularLocation>
        <location evidence="1">Cell membrane</location>
        <topology evidence="1">Multi-pass membrane protein</topology>
    </subcellularLocation>
</comment>
<keyword evidence="5 11" id="KW-1133">Transmembrane helix</keyword>
<dbReference type="OMA" id="CERHINA"/>
<dbReference type="EC" id="4.6.1.2" evidence="13"/>
<feature type="transmembrane region" description="Helical" evidence="11">
    <location>
        <begin position="54"/>
        <end position="72"/>
    </location>
</feature>
<dbReference type="InterPro" id="IPR006153">
    <property type="entry name" value="Cation/H_exchanger_TM"/>
</dbReference>
<dbReference type="PANTHER" id="PTHR10110:SF86">
    <property type="entry name" value="SODIUM_HYDROGEN EXCHANGER 7"/>
    <property type="match status" value="1"/>
</dbReference>
<feature type="transmembrane region" description="Helical" evidence="11">
    <location>
        <begin position="183"/>
        <end position="205"/>
    </location>
</feature>
<dbReference type="RefSeq" id="XP_004027986.1">
    <property type="nucleotide sequence ID" value="XM_004027938.1"/>
</dbReference>
<keyword evidence="14" id="KW-1185">Reference proteome</keyword>
<dbReference type="eggNOG" id="KOG1965">
    <property type="taxonomic scope" value="Eukaryota"/>
</dbReference>
<evidence type="ECO:0000256" key="7">
    <source>
        <dbReference type="ARBA" id="ARBA00023065"/>
    </source>
</evidence>
<dbReference type="GO" id="GO:0098719">
    <property type="term" value="P:sodium ion import across plasma membrane"/>
    <property type="evidence" value="ECO:0007669"/>
    <property type="project" value="TreeGrafter"/>
</dbReference>
<dbReference type="GO" id="GO:0015386">
    <property type="term" value="F:potassium:proton antiporter activity"/>
    <property type="evidence" value="ECO:0007669"/>
    <property type="project" value="TreeGrafter"/>
</dbReference>
<evidence type="ECO:0000313" key="13">
    <source>
        <dbReference type="EMBL" id="EGR28403.1"/>
    </source>
</evidence>
<keyword evidence="13" id="KW-0456">Lyase</keyword>
<dbReference type="GO" id="GO:0051453">
    <property type="term" value="P:regulation of intracellular pH"/>
    <property type="evidence" value="ECO:0007669"/>
    <property type="project" value="TreeGrafter"/>
</dbReference>
<evidence type="ECO:0000256" key="2">
    <source>
        <dbReference type="ARBA" id="ARBA00022448"/>
    </source>
</evidence>
<evidence type="ECO:0000259" key="12">
    <source>
        <dbReference type="Pfam" id="PF00999"/>
    </source>
</evidence>
<keyword evidence="7" id="KW-0406">Ion transport</keyword>
<evidence type="ECO:0000256" key="8">
    <source>
        <dbReference type="ARBA" id="ARBA00023136"/>
    </source>
</evidence>
<evidence type="ECO:0000256" key="9">
    <source>
        <dbReference type="ARBA" id="ARBA00023201"/>
    </source>
</evidence>
<feature type="transmembrane region" description="Helical" evidence="11">
    <location>
        <begin position="84"/>
        <end position="107"/>
    </location>
</feature>
<evidence type="ECO:0000256" key="4">
    <source>
        <dbReference type="ARBA" id="ARBA00022692"/>
    </source>
</evidence>
<proteinExistence type="predicted"/>
<dbReference type="EMBL" id="GL984248">
    <property type="protein sequence ID" value="EGR28403.1"/>
    <property type="molecule type" value="Genomic_DNA"/>
</dbReference>
<sequence length="1029" mass="119618">MTLTLGGILKEINKRFSIPYTPMLFMIGILAGIYRSSLGLIGQSVETISSIDPHSILIIFLPVLIFESGFNADWNIFRRQFGQIFILAVPCVMLGSSLLMLCIKIILKYQDEYYTWPSAFMFGSILSCTDTVAVLALLKEIGTPKKFNSLIEGESILNNGTCIVLFKISSMIIKGQIQSFHQITLIFTTLTIGGIIIGIIFGFISSFWIKRIFNDEILVINITLISCYLVFIVAENIDFGIKVSGIIAIISLGLFMAASGKKRIANEIDWALQCFWKYVIFCAETVIFFLSGVIVSIEISKSTNIIQVDDYYKLGGLYLCMVLSRFISISTFIYFLKYWGYGLTWKEVYALTCGGLRGAVGICFALIVYRDESFSVQLRQLVLFDMAGNAVLTLLINGTITVPIVKFLGLCTSSMIRDKLYQNFLENKMKQDLYEQWELLKDCKFLKDADWDQVKKYCGEDQINFQIENLKKKIEKKQLQEKEFKNLNKNKNILKQVLLEDQEKQDELDQIDEDELDQQLIIEVRNVFLRKIKIIKKKASFWNLFEKNQCTGQSLLSLIETVDWDLDNEVSQMHTWDWLKRQIDENYINFIFQLRNWPIIGRFAKKKLYNYIAQIYDMISSYIEAHEIVEESICDIQFDERYVAEILIESQENRKQAESYLYNYLDVSFPEISKSIRTKKAAYTILEFQKDYIQKNADSGQLDEKEHLELKKKVDQNIIRLNNFTPSWVLLLNIIFIIYIFLFIQQIIKYSFLKRQFRFQSKKNKKLNKIKQNKQGERSNNIFIITRGGGTEFSEGESGNLRIKRGVGHILPIQQLATVNNRYLTSFQADCILQTSCISLQSIINLVRKHPDLENFIIKESIPALCKIFFEQFKPLSYFEKSVIEQIVNESTISRYKQDSRINLPNGAILYKGELELLSKDQLDEEQIQDQNSIFQDQSQIQIGERNLANEQDINNLPQKYEYEAFSVVMPNKYQHQFVANKNCLLLEFNQYDQIKEYMLMQKQGDKRKTSIRKMMDIISQTKKNTFKQ</sequence>
<dbReference type="AlphaFoldDB" id="G0R2A0"/>
<evidence type="ECO:0000256" key="5">
    <source>
        <dbReference type="ARBA" id="ARBA00022989"/>
    </source>
</evidence>
<accession>G0R2A0</accession>
<feature type="transmembrane region" description="Helical" evidence="11">
    <location>
        <begin position="728"/>
        <end position="748"/>
    </location>
</feature>
<protein>
    <submittedName>
        <fullName evidence="13">Sodium hydrogen exchanger family protein, putative</fullName>
        <ecNumber evidence="13">4.6.1.2</ecNumber>
    </submittedName>
</protein>
<evidence type="ECO:0000256" key="11">
    <source>
        <dbReference type="SAM" id="Phobius"/>
    </source>
</evidence>
<feature type="transmembrane region" description="Helical" evidence="11">
    <location>
        <begin position="119"/>
        <end position="138"/>
    </location>
</feature>
<dbReference type="GeneID" id="14904483"/>
<name>G0R2A0_ICHMU</name>
<keyword evidence="8 11" id="KW-0472">Membrane</keyword>
<feature type="transmembrane region" description="Helical" evidence="11">
    <location>
        <begin position="311"/>
        <end position="336"/>
    </location>
</feature>
<feature type="domain" description="Cation/H+ exchanger transmembrane" evidence="12">
    <location>
        <begin position="3"/>
        <end position="406"/>
    </location>
</feature>
<feature type="coiled-coil region" evidence="10">
    <location>
        <begin position="460"/>
        <end position="497"/>
    </location>
</feature>
<feature type="transmembrane region" description="Helical" evidence="11">
    <location>
        <begin position="348"/>
        <end position="369"/>
    </location>
</feature>
<dbReference type="GO" id="GO:0004383">
    <property type="term" value="F:guanylate cyclase activity"/>
    <property type="evidence" value="ECO:0007669"/>
    <property type="project" value="UniProtKB-EC"/>
</dbReference>
<gene>
    <name evidence="13" type="ORF">IMG5_176200</name>
</gene>
<dbReference type="GO" id="GO:0005886">
    <property type="term" value="C:plasma membrane"/>
    <property type="evidence" value="ECO:0007669"/>
    <property type="project" value="UniProtKB-SubCell"/>
</dbReference>
<keyword evidence="9" id="KW-0739">Sodium transport</keyword>
<dbReference type="Gene3D" id="6.10.140.1330">
    <property type="match status" value="1"/>
</dbReference>
<dbReference type="PANTHER" id="PTHR10110">
    <property type="entry name" value="SODIUM/HYDROGEN EXCHANGER"/>
    <property type="match status" value="1"/>
</dbReference>
<keyword evidence="3" id="KW-1003">Cell membrane</keyword>
<keyword evidence="6" id="KW-0915">Sodium</keyword>
<dbReference type="STRING" id="857967.G0R2A0"/>
<dbReference type="Pfam" id="PF00999">
    <property type="entry name" value="Na_H_Exchanger"/>
    <property type="match status" value="1"/>
</dbReference>
<keyword evidence="4 11" id="KW-0812">Transmembrane</keyword>
<evidence type="ECO:0000256" key="10">
    <source>
        <dbReference type="SAM" id="Coils"/>
    </source>
</evidence>
<feature type="transmembrane region" description="Helical" evidence="11">
    <location>
        <begin position="278"/>
        <end position="299"/>
    </location>
</feature>
<feature type="transmembrane region" description="Helical" evidence="11">
    <location>
        <begin position="217"/>
        <end position="234"/>
    </location>
</feature>
<evidence type="ECO:0000256" key="3">
    <source>
        <dbReference type="ARBA" id="ARBA00022475"/>
    </source>
</evidence>
<feature type="transmembrane region" description="Helical" evidence="11">
    <location>
        <begin position="381"/>
        <end position="405"/>
    </location>
</feature>
<evidence type="ECO:0000256" key="6">
    <source>
        <dbReference type="ARBA" id="ARBA00023053"/>
    </source>
</evidence>
<dbReference type="OrthoDB" id="441412at2759"/>
<dbReference type="InParanoid" id="G0R2A0"/>
<dbReference type="GO" id="GO:0015385">
    <property type="term" value="F:sodium:proton antiporter activity"/>
    <property type="evidence" value="ECO:0007669"/>
    <property type="project" value="InterPro"/>
</dbReference>
<evidence type="ECO:0000256" key="1">
    <source>
        <dbReference type="ARBA" id="ARBA00004651"/>
    </source>
</evidence>
<reference evidence="13 14" key="1">
    <citation type="submission" date="2011-07" db="EMBL/GenBank/DDBJ databases">
        <authorList>
            <person name="Coyne R."/>
            <person name="Brami D."/>
            <person name="Johnson J."/>
            <person name="Hostetler J."/>
            <person name="Hannick L."/>
            <person name="Clark T."/>
            <person name="Cassidy-Hanley D."/>
            <person name="Inman J."/>
        </authorList>
    </citation>
    <scope>NUCLEOTIDE SEQUENCE [LARGE SCALE GENOMIC DNA]</scope>
    <source>
        <strain evidence="13 14">G5</strain>
    </source>
</reference>
<dbReference type="InterPro" id="IPR018422">
    <property type="entry name" value="Cation/H_exchanger_CPA1"/>
</dbReference>
<keyword evidence="2" id="KW-0813">Transport</keyword>
<keyword evidence="10" id="KW-0175">Coiled coil</keyword>